<sequence length="180" mass="20854">MQNEFKIEWRHINRKTFMYGTKLQFREEGAYFENPLMPSGMVIHDWHMITDFYSDKTIPSLPILKRGHRYTLTLNYKVNPPGAAYIKMTFYRKNDTEISYLIIKEDVSEFQFPVEAYAYKLELINAGLSVLHFQNIEIKELSANKDEMTDSEVSNAQSKVEVMNRVIAKARGRNGGGADG</sequence>
<evidence type="ECO:0000313" key="1">
    <source>
        <dbReference type="EMBL" id="TGN22314.1"/>
    </source>
</evidence>
<proteinExistence type="predicted"/>
<dbReference type="GO" id="GO:0015031">
    <property type="term" value="P:protein transport"/>
    <property type="evidence" value="ECO:0007669"/>
    <property type="project" value="InterPro"/>
</dbReference>
<comment type="caution">
    <text evidence="1">The sequence shown here is derived from an EMBL/GenBank/DDBJ whole genome shotgun (WGS) entry which is preliminary data.</text>
</comment>
<gene>
    <name evidence="1" type="primary">asp3</name>
    <name evidence="1" type="ORF">E2558_11910</name>
</gene>
<dbReference type="EMBL" id="SRPJ01000012">
    <property type="protein sequence ID" value="TGN22314.1"/>
    <property type="molecule type" value="Genomic_DNA"/>
</dbReference>
<dbReference type="InterPro" id="IPR022259">
    <property type="entry name" value="Acessory_Sec_prot_Asp3"/>
</dbReference>
<evidence type="ECO:0000313" key="2">
    <source>
        <dbReference type="Proteomes" id="UP000297459"/>
    </source>
</evidence>
<dbReference type="AlphaFoldDB" id="A0A4Z1B3U3"/>
<dbReference type="RefSeq" id="WP_126565447.1">
    <property type="nucleotide sequence ID" value="NZ_BMCY01000012.1"/>
</dbReference>
<protein>
    <submittedName>
        <fullName evidence="1">Accessory Sec system protein Asp3</fullName>
    </submittedName>
</protein>
<dbReference type="Proteomes" id="UP000297459">
    <property type="component" value="Unassembled WGS sequence"/>
</dbReference>
<organism evidence="1 2">
    <name type="scientific">Staphylococcus pragensis</name>
    <dbReference type="NCBI Taxonomy" id="1611836"/>
    <lineage>
        <taxon>Bacteria</taxon>
        <taxon>Bacillati</taxon>
        <taxon>Bacillota</taxon>
        <taxon>Bacilli</taxon>
        <taxon>Bacillales</taxon>
        <taxon>Staphylococcaceae</taxon>
        <taxon>Staphylococcus</taxon>
    </lineage>
</organism>
<reference evidence="1 2" key="1">
    <citation type="submission" date="2019-04" db="EMBL/GenBank/DDBJ databases">
        <title>Genomic characterization of Staphylococcus petrasii strains.</title>
        <authorList>
            <person name="Vrbovska V."/>
            <person name="Kovarovic V."/>
            <person name="Maslanova I."/>
            <person name="Indrakova A."/>
            <person name="Petras P."/>
            <person name="Sedo O."/>
            <person name="Svec P."/>
            <person name="Fisarova L."/>
            <person name="Sedlacek I."/>
            <person name="Doskar J."/>
            <person name="Pantucek R."/>
        </authorList>
    </citation>
    <scope>NUCLEOTIDE SEQUENCE [LARGE SCALE GENOMIC DNA]</scope>
    <source>
        <strain evidence="1 2">CCM 8529</strain>
    </source>
</reference>
<dbReference type="NCBIfam" id="TIGR03711">
    <property type="entry name" value="acc_sec_asp3"/>
    <property type="match status" value="1"/>
</dbReference>
<accession>A0A4Z1B3U3</accession>
<name>A0A4Z1B3U3_9STAP</name>
<keyword evidence="2" id="KW-1185">Reference proteome</keyword>
<dbReference type="Pfam" id="PF15432">
    <property type="entry name" value="Sec-ASP3"/>
    <property type="match status" value="1"/>
</dbReference>